<keyword evidence="2" id="KW-1185">Reference proteome</keyword>
<gene>
    <name evidence="1" type="ORF">SAMN05443428_1545</name>
</gene>
<dbReference type="OrthoDB" id="1956812at2"/>
<organism evidence="1 2">
    <name type="scientific">Caloramator quimbayensis</name>
    <dbReference type="NCBI Taxonomy" id="1147123"/>
    <lineage>
        <taxon>Bacteria</taxon>
        <taxon>Bacillati</taxon>
        <taxon>Bacillota</taxon>
        <taxon>Clostridia</taxon>
        <taxon>Eubacteriales</taxon>
        <taxon>Clostridiaceae</taxon>
        <taxon>Caloramator</taxon>
    </lineage>
</organism>
<dbReference type="STRING" id="1147123.SAMN05443428_1545"/>
<accession>A0A1T4YH49</accession>
<dbReference type="AlphaFoldDB" id="A0A1T4YH49"/>
<evidence type="ECO:0000313" key="2">
    <source>
        <dbReference type="Proteomes" id="UP000190105"/>
    </source>
</evidence>
<dbReference type="Pfam" id="PF09388">
    <property type="entry name" value="SpoOE-like"/>
    <property type="match status" value="1"/>
</dbReference>
<sequence length="48" mass="5730">MFLTVRERLDQERVILENMILSGASYDEIVRQSQKLDKLIVAFYKGRR</sequence>
<proteinExistence type="predicted"/>
<dbReference type="InterPro" id="IPR018540">
    <property type="entry name" value="Spo0E-like"/>
</dbReference>
<reference evidence="2" key="1">
    <citation type="submission" date="2017-02" db="EMBL/GenBank/DDBJ databases">
        <authorList>
            <person name="Varghese N."/>
            <person name="Submissions S."/>
        </authorList>
    </citation>
    <scope>NUCLEOTIDE SEQUENCE [LARGE SCALE GENOMIC DNA]</scope>
    <source>
        <strain evidence="2">USBA 833</strain>
    </source>
</reference>
<dbReference type="InterPro" id="IPR037208">
    <property type="entry name" value="Spo0E-like_sf"/>
</dbReference>
<protein>
    <submittedName>
        <fullName evidence="1">Spo0E like sporulation regulatory protein</fullName>
    </submittedName>
</protein>
<dbReference type="GO" id="GO:0043937">
    <property type="term" value="P:regulation of sporulation"/>
    <property type="evidence" value="ECO:0007669"/>
    <property type="project" value="InterPro"/>
</dbReference>
<evidence type="ECO:0000313" key="1">
    <source>
        <dbReference type="EMBL" id="SKB01162.1"/>
    </source>
</evidence>
<dbReference type="SUPFAM" id="SSF140500">
    <property type="entry name" value="BAS1536-like"/>
    <property type="match status" value="1"/>
</dbReference>
<name>A0A1T4YH49_9CLOT</name>
<dbReference type="Proteomes" id="UP000190105">
    <property type="component" value="Unassembled WGS sequence"/>
</dbReference>
<dbReference type="EMBL" id="FUYH01000054">
    <property type="protein sequence ID" value="SKB01162.1"/>
    <property type="molecule type" value="Genomic_DNA"/>
</dbReference>